<keyword evidence="2" id="KW-0472">Membrane</keyword>
<evidence type="ECO:0000313" key="3">
    <source>
        <dbReference type="EMBL" id="AUX23476.1"/>
    </source>
</evidence>
<feature type="coiled-coil region" evidence="1">
    <location>
        <begin position="243"/>
        <end position="277"/>
    </location>
</feature>
<dbReference type="EMBL" id="CP012670">
    <property type="protein sequence ID" value="AUX23476.1"/>
    <property type="molecule type" value="Genomic_DNA"/>
</dbReference>
<evidence type="ECO:0000256" key="2">
    <source>
        <dbReference type="SAM" id="Phobius"/>
    </source>
</evidence>
<proteinExistence type="predicted"/>
<name>A0A4P2Q3A5_SORCE</name>
<keyword evidence="2" id="KW-1133">Transmembrane helix</keyword>
<keyword evidence="1" id="KW-0175">Coiled coil</keyword>
<accession>A0A4P2Q3A5</accession>
<dbReference type="RefSeq" id="WP_129348662.1">
    <property type="nucleotide sequence ID" value="NZ_CP012670.1"/>
</dbReference>
<organism evidence="3 4">
    <name type="scientific">Sorangium cellulosum</name>
    <name type="common">Polyangium cellulosum</name>
    <dbReference type="NCBI Taxonomy" id="56"/>
    <lineage>
        <taxon>Bacteria</taxon>
        <taxon>Pseudomonadati</taxon>
        <taxon>Myxococcota</taxon>
        <taxon>Polyangia</taxon>
        <taxon>Polyangiales</taxon>
        <taxon>Polyangiaceae</taxon>
        <taxon>Sorangium</taxon>
    </lineage>
</organism>
<sequence length="433" mass="46187">MEVKLGGTFLTCAMGPLHQAGVSIQASRMPEGLHELAPAGLLGGFRRGVEQAAKLAGVRVEDVERLLPMDEVREAILRLEESHSEAVVAWNVHAGRLGGMLQGVAEVTNHGTGPDVGMCLERLASKVRRDGPFSEPLQVLAEDVVHWQATLARCRKLLDEGGGGALEKAYRRRRLRRLATVVISGLVIVAALAVIARVHMARARIDALLGQPAVCAVRGISEGDLDRATSEQQRRVAARIEACAAVEAREAREREARERAEEKARQEQRRREERDAKCAAFAVRFKAGAFSAEDEAISGVSGELLRRIAQRRLTAADVGPSGPALPCDGARGGDELRAAFADALVASVWTWGPAADPGPRLGEVLAPRRADLTPRARTMLSVRAIDEAKRAIVSGNPAALGRASRLCALTAALDIASGNACAALEKVTAKRSP</sequence>
<gene>
    <name evidence="3" type="ORF">SOCEGT47_040020</name>
</gene>
<evidence type="ECO:0000313" key="4">
    <source>
        <dbReference type="Proteomes" id="UP000295781"/>
    </source>
</evidence>
<reference evidence="3 4" key="1">
    <citation type="submission" date="2015-09" db="EMBL/GenBank/DDBJ databases">
        <title>Sorangium comparison.</title>
        <authorList>
            <person name="Zaburannyi N."/>
            <person name="Bunk B."/>
            <person name="Overmann J."/>
            <person name="Mueller R."/>
        </authorList>
    </citation>
    <scope>NUCLEOTIDE SEQUENCE [LARGE SCALE GENOMIC DNA]</scope>
    <source>
        <strain evidence="3 4">So ceGT47</strain>
    </source>
</reference>
<dbReference type="AlphaFoldDB" id="A0A4P2Q3A5"/>
<dbReference type="Proteomes" id="UP000295781">
    <property type="component" value="Chromosome"/>
</dbReference>
<feature type="transmembrane region" description="Helical" evidence="2">
    <location>
        <begin position="178"/>
        <end position="196"/>
    </location>
</feature>
<protein>
    <submittedName>
        <fullName evidence="3">Uncharacterized protein</fullName>
    </submittedName>
</protein>
<dbReference type="OrthoDB" id="5498815at2"/>
<evidence type="ECO:0000256" key="1">
    <source>
        <dbReference type="SAM" id="Coils"/>
    </source>
</evidence>
<keyword evidence="2" id="KW-0812">Transmembrane</keyword>